<accession>A0A6A4H935</accession>
<name>A0A6A4H935_9AGAR</name>
<keyword evidence="3" id="KW-1185">Reference proteome</keyword>
<feature type="compositionally biased region" description="Basic residues" evidence="1">
    <location>
        <begin position="131"/>
        <end position="141"/>
    </location>
</feature>
<feature type="compositionally biased region" description="Basic residues" evidence="1">
    <location>
        <begin position="112"/>
        <end position="122"/>
    </location>
</feature>
<dbReference type="Proteomes" id="UP000799118">
    <property type="component" value="Unassembled WGS sequence"/>
</dbReference>
<evidence type="ECO:0000313" key="2">
    <source>
        <dbReference type="EMBL" id="KAE9393685.1"/>
    </source>
</evidence>
<dbReference type="AlphaFoldDB" id="A0A6A4H935"/>
<reference evidence="2" key="1">
    <citation type="journal article" date="2019" name="Environ. Microbiol.">
        <title>Fungal ecological strategies reflected in gene transcription - a case study of two litter decomposers.</title>
        <authorList>
            <person name="Barbi F."/>
            <person name="Kohler A."/>
            <person name="Barry K."/>
            <person name="Baskaran P."/>
            <person name="Daum C."/>
            <person name="Fauchery L."/>
            <person name="Ihrmark K."/>
            <person name="Kuo A."/>
            <person name="LaButti K."/>
            <person name="Lipzen A."/>
            <person name="Morin E."/>
            <person name="Grigoriev I.V."/>
            <person name="Henrissat B."/>
            <person name="Lindahl B."/>
            <person name="Martin F."/>
        </authorList>
    </citation>
    <scope>NUCLEOTIDE SEQUENCE</scope>
    <source>
        <strain evidence="2">JB14</strain>
    </source>
</reference>
<sequence length="460" mass="50528">MGKGKRLVSLKKTPVKQVEHQSSIRTRGRGPLAPPADSSSEEHLSADENEAESTSASGLGSALNTFRAFRDNGNATALVDSLTSNELLSAPEDEPEHNEDYAAAVAETTRGIRRNPTRKVSGKRVPAARQTKGKGKGRAHEKKKDTTFRIESIIILPEGIVPLGGDKEEAETKDELAVNLGGRFFALPPQFKKTTSTLSVSTLTSYQQEGLAVTDSNGGLLFDTQWSKEECSAYIFEKLPHVTQLLHKREEDDPKGRPAILTCTRQGPSIRLAGITMPDGNDVYRCTQKPGRNYRGTVLILTSHQKISFEEREHFRKEIALQEGNEGLCASDWDDLQVDSQGNETDDNPQPVRIRKRSRVESDEEEESDKSETEVQTQLASSSPSPMPPPKKRKLQSHCVTSEPGGTVDEEDSARIGAQADLSASNRVASPEAGPSKRWSPDWSVYTLQYSTWGKANLSF</sequence>
<evidence type="ECO:0000313" key="3">
    <source>
        <dbReference type="Proteomes" id="UP000799118"/>
    </source>
</evidence>
<evidence type="ECO:0000256" key="1">
    <source>
        <dbReference type="SAM" id="MobiDB-lite"/>
    </source>
</evidence>
<organism evidence="2 3">
    <name type="scientific">Gymnopus androsaceus JB14</name>
    <dbReference type="NCBI Taxonomy" id="1447944"/>
    <lineage>
        <taxon>Eukaryota</taxon>
        <taxon>Fungi</taxon>
        <taxon>Dikarya</taxon>
        <taxon>Basidiomycota</taxon>
        <taxon>Agaricomycotina</taxon>
        <taxon>Agaricomycetes</taxon>
        <taxon>Agaricomycetidae</taxon>
        <taxon>Agaricales</taxon>
        <taxon>Marasmiineae</taxon>
        <taxon>Omphalotaceae</taxon>
        <taxon>Gymnopus</taxon>
    </lineage>
</organism>
<dbReference type="EMBL" id="ML769566">
    <property type="protein sequence ID" value="KAE9393685.1"/>
    <property type="molecule type" value="Genomic_DNA"/>
</dbReference>
<feature type="region of interest" description="Disordered" evidence="1">
    <location>
        <begin position="112"/>
        <end position="142"/>
    </location>
</feature>
<dbReference type="OrthoDB" id="3119754at2759"/>
<proteinExistence type="predicted"/>
<gene>
    <name evidence="2" type="ORF">BT96DRAFT_999210</name>
</gene>
<feature type="region of interest" description="Disordered" evidence="1">
    <location>
        <begin position="337"/>
        <end position="440"/>
    </location>
</feature>
<protein>
    <submittedName>
        <fullName evidence="2">Uncharacterized protein</fullName>
    </submittedName>
</protein>
<feature type="region of interest" description="Disordered" evidence="1">
    <location>
        <begin position="1"/>
        <end position="58"/>
    </location>
</feature>